<evidence type="ECO:0000313" key="1">
    <source>
        <dbReference type="EMBL" id="MFC0261829.1"/>
    </source>
</evidence>
<dbReference type="EMBL" id="JBHLWI010000007">
    <property type="protein sequence ID" value="MFC0261829.1"/>
    <property type="molecule type" value="Genomic_DNA"/>
</dbReference>
<gene>
    <name evidence="1" type="ORF">ACFFIP_03985</name>
</gene>
<reference evidence="1 2" key="1">
    <citation type="submission" date="2024-09" db="EMBL/GenBank/DDBJ databases">
        <authorList>
            <person name="Sun Q."/>
            <person name="Mori K."/>
        </authorList>
    </citation>
    <scope>NUCLEOTIDE SEQUENCE [LARGE SCALE GENOMIC DNA]</scope>
    <source>
        <strain evidence="1 2">CCM 7650</strain>
    </source>
</reference>
<organism evidence="1 2">
    <name type="scientific">Fontibacter flavus</name>
    <dbReference type="NCBI Taxonomy" id="654838"/>
    <lineage>
        <taxon>Bacteria</taxon>
        <taxon>Pseudomonadati</taxon>
        <taxon>Bacteroidota</taxon>
        <taxon>Cytophagia</taxon>
        <taxon>Cytophagales</taxon>
        <taxon>Cyclobacteriaceae</taxon>
        <taxon>Fontibacter</taxon>
    </lineage>
</organism>
<proteinExistence type="predicted"/>
<dbReference type="Proteomes" id="UP001589797">
    <property type="component" value="Unassembled WGS sequence"/>
</dbReference>
<dbReference type="PIRSF" id="PIRSF037205">
    <property type="entry name" value="UCP037205"/>
    <property type="match status" value="1"/>
</dbReference>
<dbReference type="PANTHER" id="PTHR37463">
    <property type="entry name" value="GSL3115 PROTEIN"/>
    <property type="match status" value="1"/>
</dbReference>
<keyword evidence="2" id="KW-1185">Reference proteome</keyword>
<protein>
    <submittedName>
        <fullName evidence="1">DUF2256 domain-containing protein</fullName>
    </submittedName>
</protein>
<dbReference type="Pfam" id="PF10013">
    <property type="entry name" value="DUF2256"/>
    <property type="match status" value="1"/>
</dbReference>
<dbReference type="PANTHER" id="PTHR37463:SF1">
    <property type="entry name" value="DUF2256 DOMAIN-CONTAINING PROTEIN"/>
    <property type="match status" value="1"/>
</dbReference>
<dbReference type="RefSeq" id="WP_382386270.1">
    <property type="nucleotide sequence ID" value="NZ_JBHLWI010000007.1"/>
</dbReference>
<dbReference type="InterPro" id="IPR017136">
    <property type="entry name" value="UCP037205"/>
</dbReference>
<sequence length="50" mass="5955">MKKEHLPTKICPVCNRPFTWRKKWEKNWDNVKYCSNKCGGLGRKKSNTSQ</sequence>
<accession>A0ABV6FPP5</accession>
<evidence type="ECO:0000313" key="2">
    <source>
        <dbReference type="Proteomes" id="UP001589797"/>
    </source>
</evidence>
<comment type="caution">
    <text evidence="1">The sequence shown here is derived from an EMBL/GenBank/DDBJ whole genome shotgun (WGS) entry which is preliminary data.</text>
</comment>
<name>A0ABV6FPP5_9BACT</name>